<evidence type="ECO:0000313" key="3">
    <source>
        <dbReference type="Proteomes" id="UP000559256"/>
    </source>
</evidence>
<dbReference type="EMBL" id="JAACJM010000040">
    <property type="protein sequence ID" value="KAF5361380.1"/>
    <property type="molecule type" value="Genomic_DNA"/>
</dbReference>
<accession>A0A8H5GAV7</accession>
<sequence>MHTFDCKGWLSIKIFEGDPCAWIHLKHKEDHILYDGSVLPEELWTEILKRHPKPLFKCRQVASIASEARRKQWCRDPDELKSAKIILDEFNLPSVEGYSGIAFSLPDVLLKFGGTIREIALDSAWNTNGSKYELYALLGESGEAGVKEDYICSFLEHFKARYDLNPSFTLSDKDLSEINAFLKAFPEAKHQLCFWHCLRAVKQQLSILQRPPKFYNVTEARNEFGDAINKNFVPVGQVTEADRVNFAVAENTIPRLVPVQYDSPTPDSSDGVSPKLDDISWEEEDAYTHDPEFSEFFNNDDADNEFGPDWMFDADEKPSKDPNQPISPIDIDYGSENERELNKKIDEKNTERRERKLLQAIGDLHLEEGEELLDTASLWSIPDEEYVKIKDNLEIFDRVKNDLLGRWHSWIVETRAAEKALKDKKENNVAGSDLMVAKEMEEVSREIETFLDIKFSNELFIVANFDYIPLGIFKMKHLHVLQSTAASFSPKTVYYQDQKAKDTKKYKIWDIAAISKPLGINSNDFEGCDSFLDFLEATENYIRFVVEWDPEKTGSKHATFIYHHAAFFKNPENADFYNCWKSTEKLLCEERRTQSFKFDIATYREKMQSCRSDWKLAQGLSNITGSSYSGRNGSAYCSGGMDHSHGNSGGSSADGRYHPFPKGDKKTFASCCLGCAEEEHKMQNHPQDKPTLWGKLVGKDLQNPKTGHSLCIHWNLFGTQGGRGRNQDSFCHTPAYLPTVALPHAYFAYPAFHIASAPKGTQACALDIKKFHRTVPALPHHKPYLIVQDLHGKFFVDHCIPFGCASASSNAGMIANATIAIWAAKGMMLVKRCEDDFKPLRTPTGVKPNISGTDHFTYDYDKARMLSLIEHLGIPWHSAEDKGDAERLTVLL</sequence>
<comment type="caution">
    <text evidence="2">The sequence shown here is derived from an EMBL/GenBank/DDBJ whole genome shotgun (WGS) entry which is preliminary data.</text>
</comment>
<evidence type="ECO:0008006" key="4">
    <source>
        <dbReference type="Google" id="ProtNLM"/>
    </source>
</evidence>
<organism evidence="2 3">
    <name type="scientific">Tetrapyrgos nigripes</name>
    <dbReference type="NCBI Taxonomy" id="182062"/>
    <lineage>
        <taxon>Eukaryota</taxon>
        <taxon>Fungi</taxon>
        <taxon>Dikarya</taxon>
        <taxon>Basidiomycota</taxon>
        <taxon>Agaricomycotina</taxon>
        <taxon>Agaricomycetes</taxon>
        <taxon>Agaricomycetidae</taxon>
        <taxon>Agaricales</taxon>
        <taxon>Marasmiineae</taxon>
        <taxon>Marasmiaceae</taxon>
        <taxon>Tetrapyrgos</taxon>
    </lineage>
</organism>
<reference evidence="2 3" key="1">
    <citation type="journal article" date="2020" name="ISME J.">
        <title>Uncovering the hidden diversity of litter-decomposition mechanisms in mushroom-forming fungi.</title>
        <authorList>
            <person name="Floudas D."/>
            <person name="Bentzer J."/>
            <person name="Ahren D."/>
            <person name="Johansson T."/>
            <person name="Persson P."/>
            <person name="Tunlid A."/>
        </authorList>
    </citation>
    <scope>NUCLEOTIDE SEQUENCE [LARGE SCALE GENOMIC DNA]</scope>
    <source>
        <strain evidence="2 3">CBS 291.85</strain>
    </source>
</reference>
<dbReference type="AlphaFoldDB" id="A0A8H5GAV7"/>
<protein>
    <recommendedName>
        <fullName evidence="4">MULE transposase domain-containing protein</fullName>
    </recommendedName>
</protein>
<evidence type="ECO:0000256" key="1">
    <source>
        <dbReference type="SAM" id="MobiDB-lite"/>
    </source>
</evidence>
<dbReference type="Proteomes" id="UP000559256">
    <property type="component" value="Unassembled WGS sequence"/>
</dbReference>
<evidence type="ECO:0000313" key="2">
    <source>
        <dbReference type="EMBL" id="KAF5361380.1"/>
    </source>
</evidence>
<feature type="region of interest" description="Disordered" evidence="1">
    <location>
        <begin position="305"/>
        <end position="338"/>
    </location>
</feature>
<proteinExistence type="predicted"/>
<keyword evidence="3" id="KW-1185">Reference proteome</keyword>
<gene>
    <name evidence="2" type="ORF">D9758_006193</name>
</gene>
<name>A0A8H5GAV7_9AGAR</name>
<dbReference type="OrthoDB" id="2437251at2759"/>